<dbReference type="AlphaFoldDB" id="A0A5N5WP91"/>
<evidence type="ECO:0000256" key="2">
    <source>
        <dbReference type="ARBA" id="ARBA00006613"/>
    </source>
</evidence>
<dbReference type="SUPFAM" id="SSF48371">
    <property type="entry name" value="ARM repeat"/>
    <property type="match status" value="1"/>
</dbReference>
<dbReference type="InterPro" id="IPR002553">
    <property type="entry name" value="Clathrin/coatomer_adapt-like_N"/>
</dbReference>
<feature type="compositionally biased region" description="Basic and acidic residues" evidence="8">
    <location>
        <begin position="838"/>
        <end position="849"/>
    </location>
</feature>
<evidence type="ECO:0000256" key="1">
    <source>
        <dbReference type="ARBA" id="ARBA00004308"/>
    </source>
</evidence>
<keyword evidence="3 7" id="KW-0813">Transport</keyword>
<sequence length="1002" mass="111512">MATTLHDPSMFESQFEKSLYDLIKGLRNHKGAEEDYIQDSLRECKTEIKSQDMEKKATALLKLIYLEMFGYDMSWASFNVLEVMSSTKYLQKRAGYLAAVQSFRPDTEVLMLATNLLKKDLVSPSIPNMSLPLITLPNIITPSLAMSLLPDVLSRLSHSHAMARKKAVVCLYRLALVYPEALKLAWPKLKDRLMDDEEDSSVTTAVINVVCELGWRRPHDFLPLAPRFFDLLVDGGNNWMAIKIIKLFATLTPIEPRLIRKLLRPLVNIIQTTTAMSLLYECINGIIQGGILDGDGGLEEKNEIASLCVGKLRGMIVTESDPNLKYVALLAFNRIVISHSILVSAHQDVIMDCLDDPDISIRLRALDLATRMVTSDSLQSVVNRLVDQLFNICSVTKGIHATGSFEVDIRTDVEDTASQKGSDAHKTPISLPDDYKIEVVHRILDICSYNNYSELPDFEWYVDVLVQLVKLLPPSVEEQTVLCNGRDESEIYGNCVAFRIGSELRNVAVRVRGVRMEAARAAESLVLVKNKQGLSSVMSNRSNGILGPLVWVVGEFAEHLASPSQTIGALIDMSNVSLSARTLSLYIQAIPKVLANLIGGSGDAWDASKNSEMSLLLARIINFLDVLAAHPDLDVQERAIEFLEVMRLAADTVQSGTHDLGQAPFLLSSMVPSLFHGLELNPVAVNAQRKVPFPEQLCLTQDFNHNLYGLFSDSANWLPEPTSQLPSQGFYYDRETSALDKQLHESVPVDMQLNPSYQIPVSDLEYGITTLKRKEERKERNRDDPFYIGIEDDSSSTSTPFHQALNASNGSVLDIDSIPIIDLKFSDEGGHRTSTRVPRGDRQAGSRSKKYEIATDEVIGQEDDIYIDVNDEPSKARQSLLQVDSSGLEHLSLEGRSNSSTDPTVSTRMVGHDTEMAMAVQKVEKLRLEMQRASERVHPNGVPAEGTLVRKKRKVKRPARIGAQEARPLQSKGELLADDNQQELISPATPKKKKAKRRMNHG</sequence>
<feature type="compositionally biased region" description="Basic residues" evidence="8">
    <location>
        <begin position="949"/>
        <end position="959"/>
    </location>
</feature>
<feature type="compositionally biased region" description="Basic and acidic residues" evidence="8">
    <location>
        <begin position="775"/>
        <end position="785"/>
    </location>
</feature>
<protein>
    <recommendedName>
        <fullName evidence="7">AP-3 complex subunit delta</fullName>
    </recommendedName>
</protein>
<dbReference type="EMBL" id="ML732307">
    <property type="protein sequence ID" value="KAB8070313.1"/>
    <property type="molecule type" value="Genomic_DNA"/>
</dbReference>
<dbReference type="GO" id="GO:0010008">
    <property type="term" value="C:endosome membrane"/>
    <property type="evidence" value="ECO:0007669"/>
    <property type="project" value="TreeGrafter"/>
</dbReference>
<proteinExistence type="inferred from homology"/>
<evidence type="ECO:0000256" key="5">
    <source>
        <dbReference type="ARBA" id="ARBA00022927"/>
    </source>
</evidence>
<keyword evidence="11" id="KW-1185">Reference proteome</keyword>
<keyword evidence="4" id="KW-0677">Repeat</keyword>
<accession>A0A5N5WP91</accession>
<organism evidence="10 11">
    <name type="scientific">Aspergillus leporis</name>
    <dbReference type="NCBI Taxonomy" id="41062"/>
    <lineage>
        <taxon>Eukaryota</taxon>
        <taxon>Fungi</taxon>
        <taxon>Dikarya</taxon>
        <taxon>Ascomycota</taxon>
        <taxon>Pezizomycotina</taxon>
        <taxon>Eurotiomycetes</taxon>
        <taxon>Eurotiomycetidae</taxon>
        <taxon>Eurotiales</taxon>
        <taxon>Aspergillaceae</taxon>
        <taxon>Aspergillus</taxon>
        <taxon>Aspergillus subgen. Circumdati</taxon>
    </lineage>
</organism>
<dbReference type="Pfam" id="PF01602">
    <property type="entry name" value="Adaptin_N"/>
    <property type="match status" value="1"/>
</dbReference>
<keyword evidence="6" id="KW-0472">Membrane</keyword>
<feature type="region of interest" description="Disordered" evidence="8">
    <location>
        <begin position="828"/>
        <end position="849"/>
    </location>
</feature>
<feature type="region of interest" description="Disordered" evidence="8">
    <location>
        <begin position="938"/>
        <end position="1002"/>
    </location>
</feature>
<dbReference type="InterPro" id="IPR016024">
    <property type="entry name" value="ARM-type_fold"/>
</dbReference>
<keyword evidence="5 7" id="KW-0653">Protein transport</keyword>
<feature type="region of interest" description="Disordered" evidence="8">
    <location>
        <begin position="775"/>
        <end position="802"/>
    </location>
</feature>
<feature type="domain" description="Clathrin/coatomer adaptor adaptin-like N-terminal" evidence="9">
    <location>
        <begin position="33"/>
        <end position="648"/>
    </location>
</feature>
<keyword evidence="7" id="KW-0333">Golgi apparatus</keyword>
<dbReference type="PANTHER" id="PTHR22781:SF12">
    <property type="entry name" value="AP-3 COMPLEX SUBUNIT DELTA-1"/>
    <property type="match status" value="1"/>
</dbReference>
<dbReference type="OrthoDB" id="10264595at2759"/>
<evidence type="ECO:0000313" key="10">
    <source>
        <dbReference type="EMBL" id="KAB8070313.1"/>
    </source>
</evidence>
<comment type="similarity">
    <text evidence="2 7">Belongs to the adaptor complexes large subunit family.</text>
</comment>
<evidence type="ECO:0000256" key="4">
    <source>
        <dbReference type="ARBA" id="ARBA00022737"/>
    </source>
</evidence>
<name>A0A5N5WP91_9EURO</name>
<dbReference type="InterPro" id="IPR017105">
    <property type="entry name" value="AP3_complex_dsu"/>
</dbReference>
<dbReference type="PANTHER" id="PTHR22781">
    <property type="entry name" value="DELTA ADAPTIN-RELATED"/>
    <property type="match status" value="1"/>
</dbReference>
<dbReference type="Proteomes" id="UP000326565">
    <property type="component" value="Unassembled WGS sequence"/>
</dbReference>
<reference evidence="10 11" key="1">
    <citation type="submission" date="2019-04" db="EMBL/GenBank/DDBJ databases">
        <title>Friends and foes A comparative genomics study of 23 Aspergillus species from section Flavi.</title>
        <authorList>
            <consortium name="DOE Joint Genome Institute"/>
            <person name="Kjaerbolling I."/>
            <person name="Vesth T."/>
            <person name="Frisvad J.C."/>
            <person name="Nybo J.L."/>
            <person name="Theobald S."/>
            <person name="Kildgaard S."/>
            <person name="Isbrandt T."/>
            <person name="Kuo A."/>
            <person name="Sato A."/>
            <person name="Lyhne E.K."/>
            <person name="Kogle M.E."/>
            <person name="Wiebenga A."/>
            <person name="Kun R.S."/>
            <person name="Lubbers R.J."/>
            <person name="Makela M.R."/>
            <person name="Barry K."/>
            <person name="Chovatia M."/>
            <person name="Clum A."/>
            <person name="Daum C."/>
            <person name="Haridas S."/>
            <person name="He G."/>
            <person name="LaButti K."/>
            <person name="Lipzen A."/>
            <person name="Mondo S."/>
            <person name="Riley R."/>
            <person name="Salamov A."/>
            <person name="Simmons B.A."/>
            <person name="Magnuson J.K."/>
            <person name="Henrissat B."/>
            <person name="Mortensen U.H."/>
            <person name="Larsen T.O."/>
            <person name="Devries R.P."/>
            <person name="Grigoriev I.V."/>
            <person name="Machida M."/>
            <person name="Baker S.E."/>
            <person name="Andersen M.R."/>
        </authorList>
    </citation>
    <scope>NUCLEOTIDE SEQUENCE [LARGE SCALE GENOMIC DNA]</scope>
    <source>
        <strain evidence="10 11">CBS 151.66</strain>
    </source>
</reference>
<dbReference type="Gene3D" id="1.25.10.10">
    <property type="entry name" value="Leucine-rich Repeat Variant"/>
    <property type="match status" value="1"/>
</dbReference>
<comment type="subcellular location">
    <subcellularLocation>
        <location evidence="1">Endomembrane system</location>
    </subcellularLocation>
    <subcellularLocation>
        <location evidence="7">Golgi apparatus</location>
    </subcellularLocation>
</comment>
<feature type="compositionally biased region" description="Basic residues" evidence="8">
    <location>
        <begin position="990"/>
        <end position="1002"/>
    </location>
</feature>
<evidence type="ECO:0000256" key="6">
    <source>
        <dbReference type="ARBA" id="ARBA00023136"/>
    </source>
</evidence>
<evidence type="ECO:0000256" key="8">
    <source>
        <dbReference type="SAM" id="MobiDB-lite"/>
    </source>
</evidence>
<dbReference type="GO" id="GO:0006623">
    <property type="term" value="P:protein targeting to vacuole"/>
    <property type="evidence" value="ECO:0007669"/>
    <property type="project" value="TreeGrafter"/>
</dbReference>
<evidence type="ECO:0000256" key="3">
    <source>
        <dbReference type="ARBA" id="ARBA00022448"/>
    </source>
</evidence>
<evidence type="ECO:0000259" key="9">
    <source>
        <dbReference type="Pfam" id="PF01602"/>
    </source>
</evidence>
<evidence type="ECO:0000256" key="7">
    <source>
        <dbReference type="PIRNR" id="PIRNR037092"/>
    </source>
</evidence>
<dbReference type="GO" id="GO:0030123">
    <property type="term" value="C:AP-3 adaptor complex"/>
    <property type="evidence" value="ECO:0007669"/>
    <property type="project" value="InterPro"/>
</dbReference>
<comment type="function">
    <text evidence="7">Part of the AP-3 complex, an adaptor-related complex which is not clathrin-associated. The complex is associated with the Golgi region as well as more peripheral structures. It facilitates the budding of vesicles from the Golgi membrane.</text>
</comment>
<evidence type="ECO:0000313" key="11">
    <source>
        <dbReference type="Proteomes" id="UP000326565"/>
    </source>
</evidence>
<dbReference type="GO" id="GO:0006896">
    <property type="term" value="P:Golgi to vacuole transport"/>
    <property type="evidence" value="ECO:0007669"/>
    <property type="project" value="TreeGrafter"/>
</dbReference>
<dbReference type="GO" id="GO:0005794">
    <property type="term" value="C:Golgi apparatus"/>
    <property type="evidence" value="ECO:0007669"/>
    <property type="project" value="UniProtKB-SubCell"/>
</dbReference>
<comment type="subunit">
    <text evidence="7">Adaptor protein complex 3 (AP-3) is a heterotetramer.</text>
</comment>
<dbReference type="PIRSF" id="PIRSF037092">
    <property type="entry name" value="AP3_complex_delta"/>
    <property type="match status" value="1"/>
</dbReference>
<gene>
    <name evidence="10" type="ORF">BDV29DRAFT_160597</name>
</gene>
<dbReference type="InterPro" id="IPR011989">
    <property type="entry name" value="ARM-like"/>
</dbReference>